<sequence>MTTTTSTTASAQQTTASTTRLRLAVIIGSVRTDRFGTVPAEWFAGRASAHGDYDVDVIDLADYDLPVSMDENDDVAALGARLAEADAFVVATPEYNHSFPAGLKNAIDHFHAEWQAKPVALLSYGGTSGGLRAVEHLRLVFAELHAVTMRNSLSFHNVWGLFDDTGAPKDESTATAAKQLLDQLRWWAVALRDARHAHPYGA</sequence>
<dbReference type="GO" id="GO:0005829">
    <property type="term" value="C:cytosol"/>
    <property type="evidence" value="ECO:0007669"/>
    <property type="project" value="TreeGrafter"/>
</dbReference>
<dbReference type="Proteomes" id="UP000192591">
    <property type="component" value="Unassembled WGS sequence"/>
</dbReference>
<reference evidence="2 3" key="1">
    <citation type="submission" date="2017-02" db="EMBL/GenBank/DDBJ databases">
        <title>Draft genome of Saccharomonospora sp. 154.</title>
        <authorList>
            <person name="Alonso-Carmona G.S."/>
            <person name="De La Haba R."/>
            <person name="Vera-Gargallo B."/>
            <person name="Sandoval-Trujillo A.H."/>
            <person name="Ramirez-Duran N."/>
            <person name="Ventosa A."/>
        </authorList>
    </citation>
    <scope>NUCLEOTIDE SEQUENCE [LARGE SCALE GENOMIC DNA]</scope>
    <source>
        <strain evidence="2 3">LRS4.154</strain>
    </source>
</reference>
<comment type="caution">
    <text evidence="2">The sequence shown here is derived from an EMBL/GenBank/DDBJ whole genome shotgun (WGS) entry which is preliminary data.</text>
</comment>
<dbReference type="GO" id="GO:0016491">
    <property type="term" value="F:oxidoreductase activity"/>
    <property type="evidence" value="ECO:0007669"/>
    <property type="project" value="InterPro"/>
</dbReference>
<name>A0A1V9A7J9_SACPI</name>
<proteinExistence type="predicted"/>
<dbReference type="InterPro" id="IPR029039">
    <property type="entry name" value="Flavoprotein-like_sf"/>
</dbReference>
<dbReference type="SUPFAM" id="SSF52218">
    <property type="entry name" value="Flavoproteins"/>
    <property type="match status" value="1"/>
</dbReference>
<dbReference type="EMBL" id="MWIH01000005">
    <property type="protein sequence ID" value="OQO93030.1"/>
    <property type="molecule type" value="Genomic_DNA"/>
</dbReference>
<dbReference type="GO" id="GO:0010181">
    <property type="term" value="F:FMN binding"/>
    <property type="evidence" value="ECO:0007669"/>
    <property type="project" value="TreeGrafter"/>
</dbReference>
<keyword evidence="3" id="KW-1185">Reference proteome</keyword>
<dbReference type="Gene3D" id="3.40.50.360">
    <property type="match status" value="1"/>
</dbReference>
<evidence type="ECO:0000313" key="2">
    <source>
        <dbReference type="EMBL" id="OQO93030.1"/>
    </source>
</evidence>
<dbReference type="AlphaFoldDB" id="A0A1V9A7J9"/>
<dbReference type="InterPro" id="IPR005025">
    <property type="entry name" value="FMN_Rdtase-like_dom"/>
</dbReference>
<dbReference type="PANTHER" id="PTHR30543:SF21">
    <property type="entry name" value="NAD(P)H-DEPENDENT FMN REDUCTASE LOT6"/>
    <property type="match status" value="1"/>
</dbReference>
<gene>
    <name evidence="2" type="ORF">B1813_13090</name>
</gene>
<dbReference type="PANTHER" id="PTHR30543">
    <property type="entry name" value="CHROMATE REDUCTASE"/>
    <property type="match status" value="1"/>
</dbReference>
<feature type="domain" description="NADPH-dependent FMN reductase-like" evidence="1">
    <location>
        <begin position="22"/>
        <end position="159"/>
    </location>
</feature>
<organism evidence="2 3">
    <name type="scientific">Saccharomonospora piscinae</name>
    <dbReference type="NCBI Taxonomy" id="687388"/>
    <lineage>
        <taxon>Bacteria</taxon>
        <taxon>Bacillati</taxon>
        <taxon>Actinomycetota</taxon>
        <taxon>Actinomycetes</taxon>
        <taxon>Pseudonocardiales</taxon>
        <taxon>Pseudonocardiaceae</taxon>
        <taxon>Saccharomonospora</taxon>
    </lineage>
</organism>
<protein>
    <submittedName>
        <fullName evidence="2">NADPH-dependent FMN reductase</fullName>
    </submittedName>
</protein>
<evidence type="ECO:0000313" key="3">
    <source>
        <dbReference type="Proteomes" id="UP000192591"/>
    </source>
</evidence>
<evidence type="ECO:0000259" key="1">
    <source>
        <dbReference type="Pfam" id="PF03358"/>
    </source>
</evidence>
<accession>A0A1V9A7J9</accession>
<dbReference type="RefSeq" id="WP_081192082.1">
    <property type="nucleotide sequence ID" value="NZ_MWIH01000005.1"/>
</dbReference>
<dbReference type="InterPro" id="IPR050712">
    <property type="entry name" value="NAD(P)H-dep_reductase"/>
</dbReference>
<dbReference type="Pfam" id="PF03358">
    <property type="entry name" value="FMN_red"/>
    <property type="match status" value="1"/>
</dbReference>
<dbReference type="STRING" id="1962155.B1813_13090"/>